<dbReference type="RefSeq" id="YP_009188163.1">
    <property type="nucleotide sequence ID" value="NC_028663.1"/>
</dbReference>
<evidence type="ECO:0000313" key="1">
    <source>
        <dbReference type="EMBL" id="AJK27515.1"/>
    </source>
</evidence>
<dbReference type="KEGG" id="vg:26516633"/>
<sequence>MSKVFQLPTHPPVNIKIWEKSRKYFWQYDYPECPKNGPFRSQSLALDDANKHSRSV</sequence>
<dbReference type="OrthoDB" id="28511at10239"/>
<dbReference type="Proteomes" id="UP000032135">
    <property type="component" value="Segment"/>
</dbReference>
<protein>
    <submittedName>
        <fullName evidence="1">Uncharacterized protein</fullName>
    </submittedName>
</protein>
<dbReference type="GeneID" id="26516633"/>
<dbReference type="EMBL" id="KP211958">
    <property type="protein sequence ID" value="AJK27515.1"/>
    <property type="molecule type" value="Genomic_DNA"/>
</dbReference>
<name>A0A0C5AMW2_9CAUD</name>
<gene>
    <name evidence="1" type="ORF">PTIM40_88</name>
</gene>
<organism evidence="1 2">
    <name type="scientific">Cyanophage P-TIM40</name>
    <dbReference type="NCBI Taxonomy" id="1589733"/>
    <lineage>
        <taxon>Viruses</taxon>
        <taxon>Duplodnaviria</taxon>
        <taxon>Heunggongvirae</taxon>
        <taxon>Uroviricota</taxon>
        <taxon>Caudoviricetes</taxon>
        <taxon>Pantevenvirales</taxon>
        <taxon>Kyanoviridae</taxon>
        <taxon>Libanvirus</taxon>
        <taxon>Libanvirus ptim40</taxon>
    </lineage>
</organism>
<keyword evidence="2" id="KW-1185">Reference proteome</keyword>
<evidence type="ECO:0000313" key="2">
    <source>
        <dbReference type="Proteomes" id="UP000032135"/>
    </source>
</evidence>
<reference evidence="1 2" key="1">
    <citation type="submission" date="2014-11" db="EMBL/GenBank/DDBJ databases">
        <authorList>
            <person name="Fedida A."/>
            <person name="Lindell D."/>
        </authorList>
    </citation>
    <scope>NUCLEOTIDE SEQUENCE [LARGE SCALE GENOMIC DNA]</scope>
</reference>
<proteinExistence type="predicted"/>
<accession>A0A0C5AMW2</accession>